<dbReference type="EMBL" id="JBHUEN010000003">
    <property type="protein sequence ID" value="MFD1880176.1"/>
    <property type="molecule type" value="Genomic_DNA"/>
</dbReference>
<feature type="region of interest" description="Disordered" evidence="2">
    <location>
        <begin position="669"/>
        <end position="922"/>
    </location>
</feature>
<reference evidence="5" key="1">
    <citation type="journal article" date="2019" name="Int. J. Syst. Evol. Microbiol.">
        <title>The Global Catalogue of Microorganisms (GCM) 10K type strain sequencing project: providing services to taxonomists for standard genome sequencing and annotation.</title>
        <authorList>
            <consortium name="The Broad Institute Genomics Platform"/>
            <consortium name="The Broad Institute Genome Sequencing Center for Infectious Disease"/>
            <person name="Wu L."/>
            <person name="Ma J."/>
        </authorList>
    </citation>
    <scope>NUCLEOTIDE SEQUENCE [LARGE SCALE GENOMIC DNA]</scope>
    <source>
        <strain evidence="5">CCUG 56029</strain>
    </source>
</reference>
<feature type="compositionally biased region" description="Basic and acidic residues" evidence="2">
    <location>
        <begin position="846"/>
        <end position="865"/>
    </location>
</feature>
<feature type="transmembrane region" description="Helical" evidence="3">
    <location>
        <begin position="64"/>
        <end position="85"/>
    </location>
</feature>
<dbReference type="RefSeq" id="WP_379139315.1">
    <property type="nucleotide sequence ID" value="NZ_JBHUEN010000003.1"/>
</dbReference>
<dbReference type="InterPro" id="IPR012683">
    <property type="entry name" value="CHP02302_TM"/>
</dbReference>
<keyword evidence="3" id="KW-1133">Transmembrane helix</keyword>
<keyword evidence="3" id="KW-0812">Transmembrane</keyword>
<feature type="transmembrane region" description="Helical" evidence="3">
    <location>
        <begin position="91"/>
        <end position="111"/>
    </location>
</feature>
<name>A0ABW4R1T3_9RHOB</name>
<evidence type="ECO:0000256" key="1">
    <source>
        <dbReference type="SAM" id="Coils"/>
    </source>
</evidence>
<feature type="compositionally biased region" description="Basic and acidic residues" evidence="2">
    <location>
        <begin position="772"/>
        <end position="792"/>
    </location>
</feature>
<feature type="compositionally biased region" description="Polar residues" evidence="2">
    <location>
        <begin position="868"/>
        <end position="877"/>
    </location>
</feature>
<gene>
    <name evidence="4" type="ORF">ACFSCT_00415</name>
</gene>
<evidence type="ECO:0000313" key="4">
    <source>
        <dbReference type="EMBL" id="MFD1880176.1"/>
    </source>
</evidence>
<feature type="compositionally biased region" description="Low complexity" evidence="2">
    <location>
        <begin position="715"/>
        <end position="743"/>
    </location>
</feature>
<keyword evidence="5" id="KW-1185">Reference proteome</keyword>
<feature type="compositionally biased region" description="Gly residues" evidence="2">
    <location>
        <begin position="694"/>
        <end position="714"/>
    </location>
</feature>
<dbReference type="Proteomes" id="UP001597213">
    <property type="component" value="Unassembled WGS sequence"/>
</dbReference>
<feature type="compositionally biased region" description="Basic and acidic residues" evidence="2">
    <location>
        <begin position="889"/>
        <end position="900"/>
    </location>
</feature>
<feature type="region of interest" description="Disordered" evidence="2">
    <location>
        <begin position="1"/>
        <end position="22"/>
    </location>
</feature>
<feature type="coiled-coil region" evidence="1">
    <location>
        <begin position="595"/>
        <end position="631"/>
    </location>
</feature>
<feature type="compositionally biased region" description="Basic and acidic residues" evidence="2">
    <location>
        <begin position="746"/>
        <end position="756"/>
    </location>
</feature>
<protein>
    <submittedName>
        <fullName evidence="4">DUF4175 domain-containing protein</fullName>
    </submittedName>
</protein>
<keyword evidence="1" id="KW-0175">Coiled coil</keyword>
<dbReference type="Pfam" id="PF13779">
    <property type="entry name" value="DUF4175"/>
    <property type="match status" value="1"/>
</dbReference>
<sequence>MTRPIWRRHEPEDAAPGPIGPDDGDFADDIAGDVDSDFEVDPLQARRATGLTRLGMWWERGARAFLPLFIVIVAILALLAFGGVSAAPAVLMPWLLAAFVAVPALALAWGVHRFRAPSRAAARARVDAALPGRPLSAINDAIAVGAGDAGSAALWRAHIAQMQAAAAAARAIPPDADLARRDPYALRLAAVVALVMALIFGASAQMGQGVSALAGTLRPTARPPTPIPTGPVWEGWAEPPAYTRRPTIYLNTQPDDQPLTLPKGSTISLRLYAPSVEVSQSIGTATPAPDPAAPGFTAEQSGNLTVAGRSFDIIVTPDDAPVVTLGQAPTRRPDGRLVQPFSVTDDNGVMSGEARITLDLPAVDRRYGLATDPEPRPEVVLKLPIPGGAGRREVQATLAADLSQHAWANLPVKISLTAKDGLDQAGTTTPMQMDLPGRRFFDPMAAAVIEMRRDLLWSRQNAARDAQVLRAMLWQTDTDLDPQVGTALQGVIGRLESGALDEKSRDDLARILWDQAVKLEDGGLADALDRMQRAQEKLSEAIRNGASPEEIQRLMDELKSATDAYTDMLAQQGQQDPSERFTRNQPTQTITGDQIQQMMDEIQRLMNEGRMAEAQELLDQFNRMMQNLRVTQVPGGQGGKQGGTMGELADTLRQQQQLSDEALKQLQDSYGQWGQQQGQPSGEGQDGQPQDGQGQQGDGQTPGAGQQQGQGTEGQGQSQGQSQGQGQGQSQSQGPGQGQAQGSLADRQRQLRERLGQQRGLLPGGGTPGGDAARDFLDRAGRAMEEAEEALRQNDQGMAMDRQADAIEALREGMRALGDQQAGRDQQQDQQQSGQQGQDGQGGAQESDRGRRALDRPDRSRDPLGRDSTGNGNQITSGDPLGQAPDFAARSRDLLDEIRRRSGQQSRPEDERNYLRRLLDRF</sequence>
<feature type="transmembrane region" description="Helical" evidence="3">
    <location>
        <begin position="184"/>
        <end position="204"/>
    </location>
</feature>
<feature type="compositionally biased region" description="Low complexity" evidence="2">
    <location>
        <begin position="818"/>
        <end position="836"/>
    </location>
</feature>
<feature type="compositionally biased region" description="Basic and acidic residues" evidence="2">
    <location>
        <begin position="907"/>
        <end position="922"/>
    </location>
</feature>
<feature type="compositionally biased region" description="Basic and acidic residues" evidence="2">
    <location>
        <begin position="802"/>
        <end position="814"/>
    </location>
</feature>
<proteinExistence type="predicted"/>
<comment type="caution">
    <text evidence="4">The sequence shown here is derived from an EMBL/GenBank/DDBJ whole genome shotgun (WGS) entry which is preliminary data.</text>
</comment>
<accession>A0ABW4R1T3</accession>
<keyword evidence="3" id="KW-0472">Membrane</keyword>
<organism evidence="4 5">
    <name type="scientific">Paracoccus pacificus</name>
    <dbReference type="NCBI Taxonomy" id="1463598"/>
    <lineage>
        <taxon>Bacteria</taxon>
        <taxon>Pseudomonadati</taxon>
        <taxon>Pseudomonadota</taxon>
        <taxon>Alphaproteobacteria</taxon>
        <taxon>Rhodobacterales</taxon>
        <taxon>Paracoccaceae</taxon>
        <taxon>Paracoccus</taxon>
    </lineage>
</organism>
<evidence type="ECO:0000313" key="5">
    <source>
        <dbReference type="Proteomes" id="UP001597213"/>
    </source>
</evidence>
<evidence type="ECO:0000256" key="2">
    <source>
        <dbReference type="SAM" id="MobiDB-lite"/>
    </source>
</evidence>
<feature type="compositionally biased region" description="Low complexity" evidence="2">
    <location>
        <begin position="669"/>
        <end position="693"/>
    </location>
</feature>
<feature type="coiled-coil region" evidence="1">
    <location>
        <begin position="524"/>
        <end position="571"/>
    </location>
</feature>
<evidence type="ECO:0000256" key="3">
    <source>
        <dbReference type="SAM" id="Phobius"/>
    </source>
</evidence>